<dbReference type="InterPro" id="IPR039661">
    <property type="entry name" value="ELP3"/>
</dbReference>
<dbReference type="Pfam" id="PF00583">
    <property type="entry name" value="Acetyltransf_1"/>
    <property type="match status" value="1"/>
</dbReference>
<keyword evidence="6" id="KW-0949">S-adenosyl-L-methionine</keyword>
<dbReference type="InterPro" id="IPR032432">
    <property type="entry name" value="Radical_SAM_C"/>
</dbReference>
<dbReference type="EMBL" id="QZAB01000391">
    <property type="protein sequence ID" value="RQD83628.1"/>
    <property type="molecule type" value="Genomic_DNA"/>
</dbReference>
<dbReference type="Pfam" id="PF16199">
    <property type="entry name" value="Radical_SAM_C"/>
    <property type="match status" value="1"/>
</dbReference>
<name>A0A3R8CB70_9EURY</name>
<dbReference type="NCBIfam" id="TIGR01211">
    <property type="entry name" value="ELP3"/>
    <property type="match status" value="1"/>
</dbReference>
<organism evidence="17 18">
    <name type="scientific">Methanosalsum natronophilum</name>
    <dbReference type="NCBI Taxonomy" id="768733"/>
    <lineage>
        <taxon>Archaea</taxon>
        <taxon>Methanobacteriati</taxon>
        <taxon>Methanobacteriota</taxon>
        <taxon>Stenosarchaea group</taxon>
        <taxon>Methanomicrobia</taxon>
        <taxon>Methanosarcinales</taxon>
        <taxon>Methanosarcinaceae</taxon>
        <taxon>Methanosalsum</taxon>
    </lineage>
</organism>
<dbReference type="SFLD" id="SFLDG01086">
    <property type="entry name" value="elongater_protein-like"/>
    <property type="match status" value="1"/>
</dbReference>
<dbReference type="SUPFAM" id="SSF102114">
    <property type="entry name" value="Radical SAM enzymes"/>
    <property type="match status" value="1"/>
</dbReference>
<evidence type="ECO:0000313" key="18">
    <source>
        <dbReference type="Proteomes" id="UP000284763"/>
    </source>
</evidence>
<dbReference type="GO" id="GO:0000049">
    <property type="term" value="F:tRNA binding"/>
    <property type="evidence" value="ECO:0007669"/>
    <property type="project" value="UniProtKB-KW"/>
</dbReference>
<feature type="binding site" evidence="15">
    <location>
        <position position="96"/>
    </location>
    <ligand>
        <name>[4Fe-4S] cluster</name>
        <dbReference type="ChEBI" id="CHEBI:49883"/>
        <note>4Fe-4S-S-AdoMet</note>
    </ligand>
</feature>
<evidence type="ECO:0000256" key="14">
    <source>
        <dbReference type="ARBA" id="ARBA00047372"/>
    </source>
</evidence>
<dbReference type="SFLD" id="SFLDF00344">
    <property type="entry name" value="ELP3-like"/>
    <property type="match status" value="1"/>
</dbReference>
<dbReference type="EC" id="2.3.1.311" evidence="13"/>
<dbReference type="InterPro" id="IPR016181">
    <property type="entry name" value="Acyl_CoA_acyltransferase"/>
</dbReference>
<dbReference type="Gene3D" id="3.40.630.30">
    <property type="match status" value="1"/>
</dbReference>
<keyword evidence="11 15" id="KW-0411">Iron-sulfur</keyword>
<keyword evidence="10 15" id="KW-0408">Iron</keyword>
<evidence type="ECO:0000256" key="15">
    <source>
        <dbReference type="PIRSR" id="PIRSR005669-1"/>
    </source>
</evidence>
<dbReference type="AlphaFoldDB" id="A0A3R8CB70"/>
<dbReference type="InterPro" id="IPR056591">
    <property type="entry name" value="ELP3-like_N"/>
</dbReference>
<keyword evidence="5" id="KW-0808">Transferase</keyword>
<evidence type="ECO:0000313" key="17">
    <source>
        <dbReference type="EMBL" id="RQD83628.1"/>
    </source>
</evidence>
<dbReference type="InterPro" id="IPR058240">
    <property type="entry name" value="rSAM_sf"/>
</dbReference>
<dbReference type="PANTHER" id="PTHR11135:SF7">
    <property type="entry name" value="TRNA URIDINE(34) ACETYLTRANSFERASE"/>
    <property type="match status" value="1"/>
</dbReference>
<dbReference type="Pfam" id="PF23613">
    <property type="entry name" value="ELP3_N"/>
    <property type="match status" value="1"/>
</dbReference>
<proteinExistence type="inferred from homology"/>
<accession>A0A3R8CB70</accession>
<dbReference type="GO" id="GO:0051539">
    <property type="term" value="F:4 iron, 4 sulfur cluster binding"/>
    <property type="evidence" value="ECO:0007669"/>
    <property type="project" value="UniProtKB-KW"/>
</dbReference>
<dbReference type="GO" id="GO:0046872">
    <property type="term" value="F:metal ion binding"/>
    <property type="evidence" value="ECO:0007669"/>
    <property type="project" value="UniProtKB-KW"/>
</dbReference>
<evidence type="ECO:0000256" key="1">
    <source>
        <dbReference type="ARBA" id="ARBA00005217"/>
    </source>
</evidence>
<dbReference type="Gene3D" id="3.30.750.200">
    <property type="match status" value="1"/>
</dbReference>
<dbReference type="SUPFAM" id="SSF55729">
    <property type="entry name" value="Acyl-CoA N-acyltransferases (Nat)"/>
    <property type="match status" value="1"/>
</dbReference>
<dbReference type="SFLD" id="SFLDS00029">
    <property type="entry name" value="Radical_SAM"/>
    <property type="match status" value="1"/>
</dbReference>
<dbReference type="PANTHER" id="PTHR11135">
    <property type="entry name" value="HISTONE ACETYLTRANSFERASE-RELATED"/>
    <property type="match status" value="1"/>
</dbReference>
<comment type="caution">
    <text evidence="17">The sequence shown here is derived from an EMBL/GenBank/DDBJ whole genome shotgun (WGS) entry which is preliminary data.</text>
</comment>
<dbReference type="PIRSF" id="PIRSF005669">
    <property type="entry name" value="Hist_AcTrfase_ELP3"/>
    <property type="match status" value="1"/>
</dbReference>
<sequence>MSSDPSTKEKACRELLDMVLNGTLADPIELNKAKKKISQKYKLSTLPSNPDIIRVGDEREQDIVREILRRKPVRTISGVAVIAAMTSPAPCPHGACVPCPGGPTSQFNSPQSYMGQEPATMRAIHHNYDPYSSVTSRLNQLQEIGHDIHKAELIVMGGTFTSRSIDYQEWFTKRCIEALNDYYSTNWRENPNRTITSGSYVTLEDVQVANERADIRNIGITFETRPDWARIEHIDRMLSLGATKVELGVQSIYNYVLSRINRGHTVQDTIEANRLLRDNGLKVGFHMMPHLPGMDFETDLHSFKTLFNDSRFMPDYLKIYPTLVTEDTELYEMWKRGDYKSPDDIETAHLIANIKRHLPEWVRLQRIQRDIPAHQIFSGNRKSNIRQIAKDILKREGGECRCIRCREVGHKILQGNEPSPDNVRLKVTSYDASEGKEKFLAYEDSSDDLLVGFLRLRYPGNPHRKELHNAALVRELHVYGSMVPVGKKAGIKEWQHKGYGTHLLEHAETMASNEGFKKISIISGIGVRDYYRKHGYELDGVYMSKFLT</sequence>
<evidence type="ECO:0000259" key="16">
    <source>
        <dbReference type="PROSITE" id="PS51186"/>
    </source>
</evidence>
<evidence type="ECO:0000256" key="11">
    <source>
        <dbReference type="ARBA" id="ARBA00023014"/>
    </source>
</evidence>
<evidence type="ECO:0000256" key="10">
    <source>
        <dbReference type="ARBA" id="ARBA00023004"/>
    </source>
</evidence>
<feature type="binding site" evidence="15">
    <location>
        <position position="91"/>
    </location>
    <ligand>
        <name>[4Fe-4S] cluster</name>
        <dbReference type="ChEBI" id="CHEBI:49883"/>
        <note>4Fe-4S-S-AdoMet</note>
    </ligand>
</feature>
<protein>
    <recommendedName>
        <fullName evidence="13">tRNA carboxymethyluridine synthase</fullName>
        <ecNumber evidence="13">2.3.1.311</ecNumber>
    </recommendedName>
</protein>
<reference evidence="17 18" key="1">
    <citation type="submission" date="2018-08" db="EMBL/GenBank/DDBJ databases">
        <title>The metabolism and importance of syntrophic acetate oxidation coupled to methane or sulfide production in haloalkaline environments.</title>
        <authorList>
            <person name="Timmers P.H.A."/>
            <person name="Vavourakis C.D."/>
            <person name="Sorokin D.Y."/>
            <person name="Sinninghe Damste J.S."/>
            <person name="Muyzer G."/>
            <person name="Stams A.J.M."/>
            <person name="Plugge C.M."/>
        </authorList>
    </citation>
    <scope>NUCLEOTIDE SEQUENCE [LARGE SCALE GENOMIC DNA]</scope>
    <source>
        <strain evidence="17">MSAO_Arc3</strain>
    </source>
</reference>
<evidence type="ECO:0000256" key="9">
    <source>
        <dbReference type="ARBA" id="ARBA00022884"/>
    </source>
</evidence>
<comment type="pathway">
    <text evidence="1">tRNA modification.</text>
</comment>
<evidence type="ECO:0000256" key="7">
    <source>
        <dbReference type="ARBA" id="ARBA00022694"/>
    </source>
</evidence>
<dbReference type="InterPro" id="IPR034687">
    <property type="entry name" value="ELP3-like"/>
</dbReference>
<evidence type="ECO:0000256" key="13">
    <source>
        <dbReference type="ARBA" id="ARBA00044771"/>
    </source>
</evidence>
<feature type="domain" description="N-acetyltransferase" evidence="16">
    <location>
        <begin position="403"/>
        <end position="548"/>
    </location>
</feature>
<keyword evidence="8 15" id="KW-0479">Metal-binding</keyword>
<dbReference type="SMART" id="SM00729">
    <property type="entry name" value="Elp3"/>
    <property type="match status" value="1"/>
</dbReference>
<dbReference type="GO" id="GO:0106261">
    <property type="term" value="F:tRNA uridine(34) acetyltransferase activity"/>
    <property type="evidence" value="ECO:0007669"/>
    <property type="project" value="UniProtKB-EC"/>
</dbReference>
<evidence type="ECO:0000256" key="4">
    <source>
        <dbReference type="ARBA" id="ARBA00022555"/>
    </source>
</evidence>
<keyword evidence="4" id="KW-0820">tRNA-binding</keyword>
<dbReference type="InterPro" id="IPR000182">
    <property type="entry name" value="GNAT_dom"/>
</dbReference>
<evidence type="ECO:0000256" key="5">
    <source>
        <dbReference type="ARBA" id="ARBA00022679"/>
    </source>
</evidence>
<comment type="catalytic activity">
    <reaction evidence="14">
        <text>uridine(34) in tRNA + acetyl-CoA + S-adenosyl-L-methionine + H2O = 5-(carboxymethyl)uridine(34) in tRNA + 5'-deoxyadenosine + L-methionine + CoA + 2 H(+)</text>
        <dbReference type="Rhea" id="RHEA:61020"/>
        <dbReference type="Rhea" id="RHEA-COMP:10407"/>
        <dbReference type="Rhea" id="RHEA-COMP:11727"/>
        <dbReference type="ChEBI" id="CHEBI:15377"/>
        <dbReference type="ChEBI" id="CHEBI:15378"/>
        <dbReference type="ChEBI" id="CHEBI:17319"/>
        <dbReference type="ChEBI" id="CHEBI:57287"/>
        <dbReference type="ChEBI" id="CHEBI:57288"/>
        <dbReference type="ChEBI" id="CHEBI:57844"/>
        <dbReference type="ChEBI" id="CHEBI:59789"/>
        <dbReference type="ChEBI" id="CHEBI:65315"/>
        <dbReference type="ChEBI" id="CHEBI:74882"/>
        <dbReference type="EC" id="2.3.1.311"/>
    </reaction>
    <physiologicalReaction direction="left-to-right" evidence="14">
        <dbReference type="Rhea" id="RHEA:61021"/>
    </physiologicalReaction>
</comment>
<dbReference type="InterPro" id="IPR007197">
    <property type="entry name" value="rSAM"/>
</dbReference>
<feature type="binding site" evidence="15">
    <location>
        <position position="99"/>
    </location>
    <ligand>
        <name>[4Fe-4S] cluster</name>
        <dbReference type="ChEBI" id="CHEBI:49883"/>
        <note>4Fe-4S-S-AdoMet</note>
    </ligand>
</feature>
<dbReference type="CDD" id="cd04301">
    <property type="entry name" value="NAT_SF"/>
    <property type="match status" value="1"/>
</dbReference>
<keyword evidence="3" id="KW-0004">4Fe-4S</keyword>
<evidence type="ECO:0000256" key="12">
    <source>
        <dbReference type="ARBA" id="ARBA00023315"/>
    </source>
</evidence>
<evidence type="ECO:0000256" key="3">
    <source>
        <dbReference type="ARBA" id="ARBA00022485"/>
    </source>
</evidence>
<comment type="cofactor">
    <cofactor evidence="15">
        <name>[4Fe-4S] cluster</name>
        <dbReference type="ChEBI" id="CHEBI:49883"/>
    </cofactor>
    <text evidence="15">Binds 1 [4Fe-4S] cluster. The cluster is coordinated with 3 cysteines and an exchangeable S-adenosyl-L-methionine.</text>
</comment>
<evidence type="ECO:0000256" key="2">
    <source>
        <dbReference type="ARBA" id="ARBA00005494"/>
    </source>
</evidence>
<dbReference type="Pfam" id="PF04055">
    <property type="entry name" value="Radical_SAM"/>
    <property type="match status" value="1"/>
</dbReference>
<keyword evidence="9" id="KW-0694">RNA-binding</keyword>
<dbReference type="InterPro" id="IPR006638">
    <property type="entry name" value="Elp3/MiaA/NifB-like_rSAM"/>
</dbReference>
<evidence type="ECO:0000256" key="8">
    <source>
        <dbReference type="ARBA" id="ARBA00022723"/>
    </source>
</evidence>
<dbReference type="GO" id="GO:0005737">
    <property type="term" value="C:cytoplasm"/>
    <property type="evidence" value="ECO:0007669"/>
    <property type="project" value="TreeGrafter"/>
</dbReference>
<dbReference type="PROSITE" id="PS51186">
    <property type="entry name" value="GNAT"/>
    <property type="match status" value="1"/>
</dbReference>
<keyword evidence="7" id="KW-0819">tRNA processing</keyword>
<comment type="similarity">
    <text evidence="2">Belongs to the ELP3 family.</text>
</comment>
<dbReference type="CDD" id="cd01335">
    <property type="entry name" value="Radical_SAM"/>
    <property type="match status" value="1"/>
</dbReference>
<dbReference type="Proteomes" id="UP000284763">
    <property type="component" value="Unassembled WGS sequence"/>
</dbReference>
<dbReference type="GO" id="GO:0002926">
    <property type="term" value="P:tRNA wobble base 5-methoxycarbonylmethyl-2-thiouridinylation"/>
    <property type="evidence" value="ECO:0007669"/>
    <property type="project" value="TreeGrafter"/>
</dbReference>
<dbReference type="RefSeq" id="WP_259134261.1">
    <property type="nucleotide sequence ID" value="NZ_JANUCS010000005.1"/>
</dbReference>
<evidence type="ECO:0000256" key="6">
    <source>
        <dbReference type="ARBA" id="ARBA00022691"/>
    </source>
</evidence>
<keyword evidence="12" id="KW-0012">Acyltransferase</keyword>
<gene>
    <name evidence="17" type="ORF">D5R95_06195</name>
</gene>